<dbReference type="PIRSF" id="PIRSF006648">
    <property type="entry name" value="DrrB"/>
    <property type="match status" value="1"/>
</dbReference>
<dbReference type="PROSITE" id="PS51012">
    <property type="entry name" value="ABC_TM2"/>
    <property type="match status" value="1"/>
</dbReference>
<dbReference type="InterPro" id="IPR013525">
    <property type="entry name" value="ABC2_TM"/>
</dbReference>
<comment type="subcellular location">
    <subcellularLocation>
        <location evidence="6">Cell membrane</location>
        <topology evidence="6">Multi-pass membrane protein</topology>
    </subcellularLocation>
    <subcellularLocation>
        <location evidence="1">Membrane</location>
        <topology evidence="1">Multi-pass membrane protein</topology>
    </subcellularLocation>
</comment>
<dbReference type="InterPro" id="IPR051784">
    <property type="entry name" value="Nod_factor_ABC_transporter"/>
</dbReference>
<dbReference type="InterPro" id="IPR000412">
    <property type="entry name" value="ABC_2_transport"/>
</dbReference>
<keyword evidence="4 6" id="KW-0472">Membrane</keyword>
<evidence type="ECO:0000256" key="4">
    <source>
        <dbReference type="ARBA" id="ARBA00023136"/>
    </source>
</evidence>
<keyword evidence="3 6" id="KW-1133">Transmembrane helix</keyword>
<accession>A0A059MQY2</accession>
<evidence type="ECO:0000256" key="3">
    <source>
        <dbReference type="ARBA" id="ARBA00022989"/>
    </source>
</evidence>
<comment type="similarity">
    <text evidence="6">Belongs to the ABC-2 integral membrane protein family.</text>
</comment>
<keyword evidence="6" id="KW-0813">Transport</keyword>
<evidence type="ECO:0000256" key="6">
    <source>
        <dbReference type="RuleBase" id="RU361157"/>
    </source>
</evidence>
<evidence type="ECO:0000259" key="7">
    <source>
        <dbReference type="PROSITE" id="PS51012"/>
    </source>
</evidence>
<dbReference type="EMBL" id="BLAH01000083">
    <property type="protein sequence ID" value="GES37167.1"/>
    <property type="molecule type" value="Genomic_DNA"/>
</dbReference>
<dbReference type="PANTHER" id="PTHR43229">
    <property type="entry name" value="NODULATION PROTEIN J"/>
    <property type="match status" value="1"/>
</dbReference>
<dbReference type="PANTHER" id="PTHR43229:SF2">
    <property type="entry name" value="NODULATION PROTEIN J"/>
    <property type="match status" value="1"/>
</dbReference>
<feature type="transmembrane region" description="Helical" evidence="6">
    <location>
        <begin position="162"/>
        <end position="183"/>
    </location>
</feature>
<evidence type="ECO:0000256" key="5">
    <source>
        <dbReference type="ARBA" id="ARBA00023251"/>
    </source>
</evidence>
<dbReference type="Proteomes" id="UP000325466">
    <property type="component" value="Unassembled WGS sequence"/>
</dbReference>
<feature type="transmembrane region" description="Helical" evidence="6">
    <location>
        <begin position="251"/>
        <end position="275"/>
    </location>
</feature>
<feature type="transmembrane region" description="Helical" evidence="6">
    <location>
        <begin position="195"/>
        <end position="215"/>
    </location>
</feature>
<keyword evidence="6" id="KW-1003">Cell membrane</keyword>
<feature type="domain" description="ABC transmembrane type-2" evidence="7">
    <location>
        <begin position="51"/>
        <end position="278"/>
    </location>
</feature>
<reference evidence="8 10" key="1">
    <citation type="journal article" date="2018" name="Biodegradation">
        <title>1,4-Dioxane degradation characteristics of Rhodococcus aetherivorans JCM 14343.</title>
        <authorList>
            <person name="Inoue D."/>
            <person name="Tsunoda T."/>
            <person name="Yamamoto N."/>
            <person name="Ike M."/>
            <person name="Sei K."/>
        </authorList>
    </citation>
    <scope>NUCLEOTIDE SEQUENCE [LARGE SCALE GENOMIC DNA]</scope>
    <source>
        <strain evidence="8 10">JCM 14343</strain>
    </source>
</reference>
<organism evidence="9 11">
    <name type="scientific">Rhodococcus aetherivorans</name>
    <dbReference type="NCBI Taxonomy" id="191292"/>
    <lineage>
        <taxon>Bacteria</taxon>
        <taxon>Bacillati</taxon>
        <taxon>Actinomycetota</taxon>
        <taxon>Actinomycetes</taxon>
        <taxon>Mycobacteriales</taxon>
        <taxon>Nocardiaceae</taxon>
        <taxon>Rhodococcus</taxon>
    </lineage>
</organism>
<reference evidence="8" key="2">
    <citation type="submission" date="2019-10" db="EMBL/GenBank/DDBJ databases">
        <title>Draft genome sequence of Rhodococcus aetherivorans JCM 14343.</title>
        <authorList>
            <person name="Inoue D."/>
            <person name="Nakazawa M."/>
            <person name="Yamamoto N."/>
            <person name="Sei K."/>
            <person name="Ike M."/>
        </authorList>
    </citation>
    <scope>NUCLEOTIDE SEQUENCE</scope>
    <source>
        <strain evidence="8">JCM 14343</strain>
    </source>
</reference>
<evidence type="ECO:0000313" key="8">
    <source>
        <dbReference type="EMBL" id="GES37167.1"/>
    </source>
</evidence>
<sequence length="279" mass="30255">MTSTADRRAGTPAAVVDVLHVPGPRPTPASAFAASLSFGWRALLRIKHVPEQLFDVTVFPLMFTLLFTYLFGGALAGSTTAYVQFLIPGILVQTVCTITMYTGMTLNRDIEKGVFDRFRSMPVWRPAPLVGALFGDLARYTLASVIVLALGMMLGFRPTGGPIGTIGSVALVLLFAFSLSWVWTMLAMLLRTEQAVMGVSMTILFPLTFASNVFVDPATMPSWLQGFVTVNPISRLVTAIRDLTAGTPDAAHLAIVFAWCAALIVLFGPATMWLYNRRS</sequence>
<name>A0A059MQY2_9NOCA</name>
<keyword evidence="5" id="KW-0046">Antibiotic resistance</keyword>
<dbReference type="AlphaFoldDB" id="A0A059MQY2"/>
<dbReference type="EMBL" id="CP106982">
    <property type="protein sequence ID" value="UYF92133.1"/>
    <property type="molecule type" value="Genomic_DNA"/>
</dbReference>
<evidence type="ECO:0000313" key="9">
    <source>
        <dbReference type="EMBL" id="UYF92133.1"/>
    </source>
</evidence>
<protein>
    <recommendedName>
        <fullName evidence="6">Transport permease protein</fullName>
    </recommendedName>
</protein>
<proteinExistence type="inferred from homology"/>
<dbReference type="Proteomes" id="UP001163947">
    <property type="component" value="Chromosome"/>
</dbReference>
<dbReference type="KEGG" id="rav:AAT18_12280"/>
<evidence type="ECO:0000256" key="2">
    <source>
        <dbReference type="ARBA" id="ARBA00022692"/>
    </source>
</evidence>
<feature type="transmembrane region" description="Helical" evidence="6">
    <location>
        <begin position="56"/>
        <end position="76"/>
    </location>
</feature>
<dbReference type="GO" id="GO:0046677">
    <property type="term" value="P:response to antibiotic"/>
    <property type="evidence" value="ECO:0007669"/>
    <property type="project" value="UniProtKB-KW"/>
</dbReference>
<gene>
    <name evidence="9" type="ORF">OCS65_16665</name>
    <name evidence="8" type="ORF">RAJCM14343_2421</name>
</gene>
<dbReference type="InterPro" id="IPR047817">
    <property type="entry name" value="ABC2_TM_bact-type"/>
</dbReference>
<keyword evidence="2 6" id="KW-0812">Transmembrane</keyword>
<keyword evidence="10" id="KW-1185">Reference proteome</keyword>
<feature type="transmembrane region" description="Helical" evidence="6">
    <location>
        <begin position="82"/>
        <end position="106"/>
    </location>
</feature>
<evidence type="ECO:0000256" key="1">
    <source>
        <dbReference type="ARBA" id="ARBA00004141"/>
    </source>
</evidence>
<reference evidence="9" key="3">
    <citation type="submission" date="2022-09" db="EMBL/GenBank/DDBJ databases">
        <title>The genome sequence of Rhodococcus aetherivorans N1.</title>
        <authorList>
            <person name="Jiang W."/>
        </authorList>
    </citation>
    <scope>NUCLEOTIDE SEQUENCE</scope>
    <source>
        <strain evidence="9">N1</strain>
    </source>
</reference>
<accession>N1M5V2</accession>
<evidence type="ECO:0000313" key="11">
    <source>
        <dbReference type="Proteomes" id="UP001163947"/>
    </source>
</evidence>
<dbReference type="Pfam" id="PF01061">
    <property type="entry name" value="ABC2_membrane"/>
    <property type="match status" value="1"/>
</dbReference>
<dbReference type="RefSeq" id="WP_006938118.1">
    <property type="nucleotide sequence ID" value="NZ_BAAAYP010000012.1"/>
</dbReference>
<accession>A0A0F6Y9Q3</accession>
<dbReference type="GeneID" id="83622084"/>
<dbReference type="GO" id="GO:0140359">
    <property type="term" value="F:ABC-type transporter activity"/>
    <property type="evidence" value="ECO:0007669"/>
    <property type="project" value="InterPro"/>
</dbReference>
<dbReference type="GO" id="GO:0043190">
    <property type="term" value="C:ATP-binding cassette (ABC) transporter complex"/>
    <property type="evidence" value="ECO:0007669"/>
    <property type="project" value="InterPro"/>
</dbReference>
<feature type="transmembrane region" description="Helical" evidence="6">
    <location>
        <begin position="127"/>
        <end position="156"/>
    </location>
</feature>
<evidence type="ECO:0000313" key="10">
    <source>
        <dbReference type="Proteomes" id="UP000325466"/>
    </source>
</evidence>